<evidence type="ECO:0000256" key="1">
    <source>
        <dbReference type="ARBA" id="ARBA00022734"/>
    </source>
</evidence>
<organism evidence="4 5">
    <name type="scientific">Canna indica</name>
    <name type="common">Indian-shot</name>
    <dbReference type="NCBI Taxonomy" id="4628"/>
    <lineage>
        <taxon>Eukaryota</taxon>
        <taxon>Viridiplantae</taxon>
        <taxon>Streptophyta</taxon>
        <taxon>Embryophyta</taxon>
        <taxon>Tracheophyta</taxon>
        <taxon>Spermatophyta</taxon>
        <taxon>Magnoliopsida</taxon>
        <taxon>Liliopsida</taxon>
        <taxon>Zingiberales</taxon>
        <taxon>Cannaceae</taxon>
        <taxon>Canna</taxon>
    </lineage>
</organism>
<dbReference type="GO" id="GO:0016301">
    <property type="term" value="F:kinase activity"/>
    <property type="evidence" value="ECO:0007669"/>
    <property type="project" value="UniProtKB-KW"/>
</dbReference>
<keyword evidence="4" id="KW-0418">Kinase</keyword>
<keyword evidence="5" id="KW-1185">Reference proteome</keyword>
<dbReference type="GO" id="GO:0030246">
    <property type="term" value="F:carbohydrate binding"/>
    <property type="evidence" value="ECO:0007669"/>
    <property type="project" value="UniProtKB-KW"/>
</dbReference>
<evidence type="ECO:0000259" key="3">
    <source>
        <dbReference type="Pfam" id="PF00139"/>
    </source>
</evidence>
<dbReference type="Pfam" id="PF00139">
    <property type="entry name" value="Lectin_legB"/>
    <property type="match status" value="1"/>
</dbReference>
<dbReference type="EMBL" id="CP136894">
    <property type="protein sequence ID" value="WOL08458.1"/>
    <property type="molecule type" value="Genomic_DNA"/>
</dbReference>
<dbReference type="InterPro" id="IPR001220">
    <property type="entry name" value="Legume_lectin_dom"/>
</dbReference>
<dbReference type="AlphaFoldDB" id="A0AAQ3QGJ1"/>
<gene>
    <name evidence="4" type="ORF">Cni_G17211</name>
</gene>
<proteinExistence type="predicted"/>
<feature type="domain" description="Legume lectin" evidence="3">
    <location>
        <begin position="69"/>
        <end position="145"/>
    </location>
</feature>
<protein>
    <submittedName>
        <fullName evidence="4">L-type lectin-domain containing receptor kinase S.7</fullName>
    </submittedName>
</protein>
<keyword evidence="1" id="KW-0430">Lectin</keyword>
<sequence length="230" mass="24788">MAPSASSGRLTCPPPTQALPSAPSPYDSSTPLPTHPIPSPPSSPSSSPTSTLVAPTMTSPSSSPLDNSTLSNADGYLGMFDSLAAPITDNGSIIAIEFDDRMDVGLGDPSHNHVGLDVDSPISKPSIDLTPFDIDLKSGKLITAWSPKPHFAQRLDRVLRQEAPRSSSGHHHRSLQAFRRVHVCRLLRVDRGEHRGPPPRPRGVLVPKRDNRRLENHAAEGKSPFTYHKS</sequence>
<accession>A0AAQ3QGJ1</accession>
<evidence type="ECO:0000313" key="4">
    <source>
        <dbReference type="EMBL" id="WOL08458.1"/>
    </source>
</evidence>
<name>A0AAQ3QGJ1_9LILI</name>
<reference evidence="4 5" key="1">
    <citation type="submission" date="2023-10" db="EMBL/GenBank/DDBJ databases">
        <title>Chromosome-scale genome assembly provides insights into flower coloration mechanisms of Canna indica.</title>
        <authorList>
            <person name="Li C."/>
        </authorList>
    </citation>
    <scope>NUCLEOTIDE SEQUENCE [LARGE SCALE GENOMIC DNA]</scope>
    <source>
        <tissue evidence="4">Flower</tissue>
    </source>
</reference>
<keyword evidence="4" id="KW-0808">Transferase</keyword>
<dbReference type="Gene3D" id="2.60.120.200">
    <property type="match status" value="1"/>
</dbReference>
<feature type="region of interest" description="Disordered" evidence="2">
    <location>
        <begin position="1"/>
        <end position="67"/>
    </location>
</feature>
<evidence type="ECO:0000313" key="5">
    <source>
        <dbReference type="Proteomes" id="UP001327560"/>
    </source>
</evidence>
<feature type="compositionally biased region" description="Basic and acidic residues" evidence="2">
    <location>
        <begin position="207"/>
        <end position="220"/>
    </location>
</feature>
<feature type="compositionally biased region" description="Polar residues" evidence="2">
    <location>
        <begin position="52"/>
        <end position="67"/>
    </location>
</feature>
<dbReference type="SUPFAM" id="SSF49899">
    <property type="entry name" value="Concanavalin A-like lectins/glucanases"/>
    <property type="match status" value="1"/>
</dbReference>
<feature type="compositionally biased region" description="Pro residues" evidence="2">
    <location>
        <begin position="33"/>
        <end position="43"/>
    </location>
</feature>
<feature type="region of interest" description="Disordered" evidence="2">
    <location>
        <begin position="190"/>
        <end position="230"/>
    </location>
</feature>
<dbReference type="InterPro" id="IPR013320">
    <property type="entry name" value="ConA-like_dom_sf"/>
</dbReference>
<evidence type="ECO:0000256" key="2">
    <source>
        <dbReference type="SAM" id="MobiDB-lite"/>
    </source>
</evidence>
<keyword evidence="4" id="KW-0675">Receptor</keyword>
<dbReference type="Proteomes" id="UP001327560">
    <property type="component" value="Chromosome 5"/>
</dbReference>